<evidence type="ECO:0000313" key="3">
    <source>
        <dbReference type="EMBL" id="RHK51777.1"/>
    </source>
</evidence>
<evidence type="ECO:0000259" key="2">
    <source>
        <dbReference type="Pfam" id="PF01569"/>
    </source>
</evidence>
<dbReference type="InterPro" id="IPR036938">
    <property type="entry name" value="PAP2/HPO_sf"/>
</dbReference>
<keyword evidence="1" id="KW-0812">Transmembrane</keyword>
<dbReference type="InterPro" id="IPR000326">
    <property type="entry name" value="PAP2/HPO"/>
</dbReference>
<feature type="transmembrane region" description="Helical" evidence="1">
    <location>
        <begin position="137"/>
        <end position="153"/>
    </location>
</feature>
<protein>
    <submittedName>
        <fullName evidence="3">PAP2 family protein</fullName>
    </submittedName>
</protein>
<dbReference type="OrthoDB" id="9786064at2"/>
<feature type="transmembrane region" description="Helical" evidence="1">
    <location>
        <begin position="84"/>
        <end position="104"/>
    </location>
</feature>
<reference evidence="3 4" key="1">
    <citation type="submission" date="2018-08" db="EMBL/GenBank/DDBJ databases">
        <title>A genome reference for cultivated species of the human gut microbiota.</title>
        <authorList>
            <person name="Zou Y."/>
            <person name="Xue W."/>
            <person name="Luo G."/>
        </authorList>
    </citation>
    <scope>NUCLEOTIDE SEQUENCE [LARGE SCALE GENOMIC DNA]</scope>
    <source>
        <strain evidence="3 4">AF42-9</strain>
    </source>
</reference>
<keyword evidence="1" id="KW-0472">Membrane</keyword>
<accession>A0A415GPK3</accession>
<gene>
    <name evidence="3" type="ORF">DW060_03700</name>
</gene>
<name>A0A415GPK3_9BACT</name>
<evidence type="ECO:0000256" key="1">
    <source>
        <dbReference type="SAM" id="Phobius"/>
    </source>
</evidence>
<comment type="caution">
    <text evidence="3">The sequence shown here is derived from an EMBL/GenBank/DDBJ whole genome shotgun (WGS) entry which is preliminary data.</text>
</comment>
<keyword evidence="1" id="KW-1133">Transmembrane helix</keyword>
<dbReference type="Proteomes" id="UP000286598">
    <property type="component" value="Unassembled WGS sequence"/>
</dbReference>
<organism evidence="3 4">
    <name type="scientific">Leyella stercorea</name>
    <dbReference type="NCBI Taxonomy" id="363265"/>
    <lineage>
        <taxon>Bacteria</taxon>
        <taxon>Pseudomonadati</taxon>
        <taxon>Bacteroidota</taxon>
        <taxon>Bacteroidia</taxon>
        <taxon>Bacteroidales</taxon>
        <taxon>Prevotellaceae</taxon>
        <taxon>Leyella</taxon>
    </lineage>
</organism>
<sequence length="205" mass="23167">MKEKNIILVARVLSAVFTPFYLSFVGMTVLFTFSYLSQMPWGYKLSVLAMVYFFTILMPTLLIKLYRNYHGWTLIQLSRKERRVVPYLLSIVSYYACFYVMRLYNIPHFMGNILMAALVIQIVCSLINVWWKVSTHTAAIGGVVGALLAFSFIFMFNPISWLCLTLVLAGLVGTSRIILRQHTLSQVIAGFGVGVVIAFAVILGL</sequence>
<feature type="transmembrane region" description="Helical" evidence="1">
    <location>
        <begin position="12"/>
        <end position="35"/>
    </location>
</feature>
<feature type="transmembrane region" description="Helical" evidence="1">
    <location>
        <begin position="41"/>
        <end position="63"/>
    </location>
</feature>
<proteinExistence type="predicted"/>
<dbReference type="SUPFAM" id="SSF48317">
    <property type="entry name" value="Acid phosphatase/Vanadium-dependent haloperoxidase"/>
    <property type="match status" value="1"/>
</dbReference>
<feature type="transmembrane region" description="Helical" evidence="1">
    <location>
        <begin position="110"/>
        <end position="130"/>
    </location>
</feature>
<dbReference type="EMBL" id="QRNO01000012">
    <property type="protein sequence ID" value="RHK51777.1"/>
    <property type="molecule type" value="Genomic_DNA"/>
</dbReference>
<dbReference type="AlphaFoldDB" id="A0A415GPK3"/>
<dbReference type="CDD" id="cd01610">
    <property type="entry name" value="PAP2_like"/>
    <property type="match status" value="1"/>
</dbReference>
<dbReference type="Gene3D" id="1.20.144.10">
    <property type="entry name" value="Phosphatidic acid phosphatase type 2/haloperoxidase"/>
    <property type="match status" value="1"/>
</dbReference>
<evidence type="ECO:0000313" key="4">
    <source>
        <dbReference type="Proteomes" id="UP000286598"/>
    </source>
</evidence>
<keyword evidence="4" id="KW-1185">Reference proteome</keyword>
<dbReference type="Pfam" id="PF01569">
    <property type="entry name" value="PAP2"/>
    <property type="match status" value="1"/>
</dbReference>
<feature type="transmembrane region" description="Helical" evidence="1">
    <location>
        <begin position="186"/>
        <end position="204"/>
    </location>
</feature>
<dbReference type="RefSeq" id="WP_118354838.1">
    <property type="nucleotide sequence ID" value="NZ_CATXCZ010000031.1"/>
</dbReference>
<feature type="domain" description="Phosphatidic acid phosphatase type 2/haloperoxidase" evidence="2">
    <location>
        <begin position="133"/>
        <end position="202"/>
    </location>
</feature>